<dbReference type="CDD" id="cd02857">
    <property type="entry name" value="E_set_CDase_PDE_N"/>
    <property type="match status" value="1"/>
</dbReference>
<dbReference type="PANTHER" id="PTHR10357">
    <property type="entry name" value="ALPHA-AMYLASE FAMILY MEMBER"/>
    <property type="match status" value="1"/>
</dbReference>
<dbReference type="Pfam" id="PF02903">
    <property type="entry name" value="Alpha-amylase_N"/>
    <property type="match status" value="1"/>
</dbReference>
<dbReference type="Gene3D" id="2.60.40.1180">
    <property type="entry name" value="Golgi alpha-mannosidase II"/>
    <property type="match status" value="1"/>
</dbReference>
<dbReference type="GO" id="GO:0005975">
    <property type="term" value="P:carbohydrate metabolic process"/>
    <property type="evidence" value="ECO:0007669"/>
    <property type="project" value="InterPro"/>
</dbReference>
<dbReference type="EMBL" id="SCFR01000025">
    <property type="protein sequence ID" value="TFF65066.1"/>
    <property type="molecule type" value="Genomic_DNA"/>
</dbReference>
<dbReference type="InterPro" id="IPR004185">
    <property type="entry name" value="Glyco_hydro_13_lg-like_dom"/>
</dbReference>
<sequence length="629" mass="73849">MKKILNTIYHDSTINYVSNSYPKLKEKIELKIRMKKNDKVTGVYIRYRKLGEEVIQKMQYAYEKNNLVYYKVNVVCHEELFSYYFNITTKDSIFYYNQSGFHDYRVGNSNNFKILVGYNAPRWMHNTVFYQIIPDRFKNGKPEITIKEGAYTYQGFHPINMKWEEVPYQWDKAHCMDFYGGDFYGVIEKLDYLQDLGVNAIYFNPIFISPTIHKYDALDYFEIDPSLGGEEGLAKLCDEIHKRNMKIILDISINHTSSSSKWFNMDGLFYDKSIGAYNNPNSKEREYYFINEDGSYEAWAGVKTMPSLNYNSQSLRNIIYRDENSVLKKYLKEPFNIDGWRFDVADVMARNEKVNVYEEVWTEINKEIKSVNKNALILAEEWQDAPEMYNGNRWDSTMNYFSSTLPIREFAGEKDIFNARNQDLAMIDYNFNAEQLKNRLTQTFEVLPSQIQYQMFNLIDSHDITRLYNNPKVDIDVYKGAVITLFGLPGAVNVYYGDEKYLDGEMHSIEGARYPMDWSEKLPAKKQEIFEMYKTLSHLKSQNSAFGFGGFKVVYAKGDVFAFSRFTEDEVYIFIWSKSSKVEKINIDLSFFGLSKKAEFILGYGKLNIEDDELRVEFESKTSSLIKIV</sequence>
<dbReference type="Gene3D" id="3.20.20.80">
    <property type="entry name" value="Glycosidases"/>
    <property type="match status" value="1"/>
</dbReference>
<evidence type="ECO:0000259" key="3">
    <source>
        <dbReference type="SMART" id="SM00642"/>
    </source>
</evidence>
<dbReference type="Pfam" id="PF00128">
    <property type="entry name" value="Alpha-amylase"/>
    <property type="match status" value="1"/>
</dbReference>
<evidence type="ECO:0000313" key="4">
    <source>
        <dbReference type="EMBL" id="TFF65066.1"/>
    </source>
</evidence>
<keyword evidence="5" id="KW-1185">Reference proteome</keyword>
<gene>
    <name evidence="4" type="ORF">EQF91_06700</name>
</gene>
<reference evidence="4 5" key="1">
    <citation type="submission" date="2019-01" db="EMBL/GenBank/DDBJ databases">
        <title>Draft Genome Sequences of Helcococcus ovis Strains Isolated from the Uterus and Vagina of Dairy Cows with Metritis.</title>
        <authorList>
            <person name="Cunha F."/>
            <person name="Jeon S.J."/>
            <person name="Kutzer P."/>
            <person name="Galvao K.N."/>
        </authorList>
    </citation>
    <scope>NUCLEOTIDE SEQUENCE [LARGE SCALE GENOMIC DNA]</scope>
    <source>
        <strain evidence="4 5">KG-37</strain>
    </source>
</reference>
<dbReference type="InterPro" id="IPR013780">
    <property type="entry name" value="Glyco_hydro_b"/>
</dbReference>
<evidence type="ECO:0000256" key="1">
    <source>
        <dbReference type="ARBA" id="ARBA00022801"/>
    </source>
</evidence>
<evidence type="ECO:0000256" key="2">
    <source>
        <dbReference type="ARBA" id="ARBA00023295"/>
    </source>
</evidence>
<name>A0A4R9C1A0_9FIRM</name>
<dbReference type="InterPro" id="IPR014756">
    <property type="entry name" value="Ig_E-set"/>
</dbReference>
<dbReference type="SMART" id="SM00642">
    <property type="entry name" value="Aamy"/>
    <property type="match status" value="1"/>
</dbReference>
<proteinExistence type="predicted"/>
<comment type="caution">
    <text evidence="4">The sequence shown here is derived from an EMBL/GenBank/DDBJ whole genome shotgun (WGS) entry which is preliminary data.</text>
</comment>
<protein>
    <submittedName>
        <fullName evidence="4">Glycoside hydrolase family 13 protein</fullName>
    </submittedName>
</protein>
<dbReference type="SUPFAM" id="SSF81296">
    <property type="entry name" value="E set domains"/>
    <property type="match status" value="1"/>
</dbReference>
<dbReference type="Gene3D" id="2.60.40.10">
    <property type="entry name" value="Immunoglobulins"/>
    <property type="match status" value="1"/>
</dbReference>
<evidence type="ECO:0000313" key="5">
    <source>
        <dbReference type="Proteomes" id="UP000297454"/>
    </source>
</evidence>
<dbReference type="RefSeq" id="WP_134743946.1">
    <property type="nucleotide sequence ID" value="NZ_CP119761.1"/>
</dbReference>
<organism evidence="4 5">
    <name type="scientific">Helcococcus ovis</name>
    <dbReference type="NCBI Taxonomy" id="72026"/>
    <lineage>
        <taxon>Bacteria</taxon>
        <taxon>Bacillati</taxon>
        <taxon>Bacillota</taxon>
        <taxon>Tissierellia</taxon>
        <taxon>Tissierellales</taxon>
        <taxon>Peptoniphilaceae</taxon>
        <taxon>Helcococcus</taxon>
    </lineage>
</organism>
<dbReference type="InterPro" id="IPR017853">
    <property type="entry name" value="GH"/>
</dbReference>
<feature type="domain" description="Glycosyl hydrolase family 13 catalytic" evidence="3">
    <location>
        <begin position="131"/>
        <end position="540"/>
    </location>
</feature>
<accession>A0A4R9C1A0</accession>
<dbReference type="AlphaFoldDB" id="A0A4R9C1A0"/>
<dbReference type="Proteomes" id="UP000297454">
    <property type="component" value="Unassembled WGS sequence"/>
</dbReference>
<dbReference type="CDD" id="cd11338">
    <property type="entry name" value="AmyAc_CMD"/>
    <property type="match status" value="1"/>
</dbReference>
<keyword evidence="2" id="KW-0326">Glycosidase</keyword>
<keyword evidence="1 4" id="KW-0378">Hydrolase</keyword>
<dbReference type="InterPro" id="IPR006047">
    <property type="entry name" value="GH13_cat_dom"/>
</dbReference>
<dbReference type="SUPFAM" id="SSF51445">
    <property type="entry name" value="(Trans)glycosidases"/>
    <property type="match status" value="1"/>
</dbReference>
<dbReference type="GO" id="GO:0004553">
    <property type="term" value="F:hydrolase activity, hydrolyzing O-glycosyl compounds"/>
    <property type="evidence" value="ECO:0007669"/>
    <property type="project" value="InterPro"/>
</dbReference>
<dbReference type="PANTHER" id="PTHR10357:SF210">
    <property type="entry name" value="MALTODEXTRIN GLUCOSIDASE"/>
    <property type="match status" value="1"/>
</dbReference>
<dbReference type="InterPro" id="IPR013783">
    <property type="entry name" value="Ig-like_fold"/>
</dbReference>